<feature type="transmembrane region" description="Helical" evidence="6">
    <location>
        <begin position="40"/>
        <end position="65"/>
    </location>
</feature>
<dbReference type="Pfam" id="PF01810">
    <property type="entry name" value="LysE"/>
    <property type="match status" value="1"/>
</dbReference>
<dbReference type="PIRSF" id="PIRSF006324">
    <property type="entry name" value="LeuE"/>
    <property type="match status" value="1"/>
</dbReference>
<comment type="caution">
    <text evidence="7">The sequence shown here is derived from an EMBL/GenBank/DDBJ whole genome shotgun (WGS) entry which is preliminary data.</text>
</comment>
<dbReference type="STRING" id="391937.NA2_04671"/>
<dbReference type="PANTHER" id="PTHR30086:SF20">
    <property type="entry name" value="ARGININE EXPORTER PROTEIN ARGO-RELATED"/>
    <property type="match status" value="1"/>
</dbReference>
<keyword evidence="8" id="KW-1185">Reference proteome</keyword>
<sequence length="205" mass="21670">MSLETYTAFFVVCLVATVVPGPTNMLIVANGMRHGMRAGLLNVAGTLVSLTIMIAIAGIGLTSLIEVAGHWFEWVKLIGAAYLCWLGWKMIRASGEGVAEGQQRAAPRGGFFMQGFLVSMGNPKQLLFFGALLPQFIDPAANHAVQIAIMGVTALLFSAASDGGYAVASGSIGQRLTPRRMRQIARIGGGFLMGGGLWIALSRAR</sequence>
<dbReference type="GO" id="GO:0015171">
    <property type="term" value="F:amino acid transmembrane transporter activity"/>
    <property type="evidence" value="ECO:0007669"/>
    <property type="project" value="TreeGrafter"/>
</dbReference>
<dbReference type="PANTHER" id="PTHR30086">
    <property type="entry name" value="ARGININE EXPORTER PROTEIN ARGO"/>
    <property type="match status" value="1"/>
</dbReference>
<gene>
    <name evidence="7" type="ORF">NA2_04671</name>
</gene>
<evidence type="ECO:0000313" key="7">
    <source>
        <dbReference type="EMBL" id="EKF20054.1"/>
    </source>
</evidence>
<dbReference type="eggNOG" id="COG1280">
    <property type="taxonomic scope" value="Bacteria"/>
</dbReference>
<reference evidence="7 8" key="1">
    <citation type="journal article" date="2012" name="J. Bacteriol.">
        <title>Genome Sequence of Nitratireductor pacificus Type Strain pht-3B.</title>
        <authorList>
            <person name="Lai Q."/>
            <person name="Li G."/>
            <person name="Shao Z."/>
        </authorList>
    </citation>
    <scope>NUCLEOTIDE SEQUENCE [LARGE SCALE GENOMIC DNA]</scope>
    <source>
        <strain evidence="8">pht-3B</strain>
    </source>
</reference>
<protein>
    <submittedName>
        <fullName evidence="7">Lysine exporter protein LysE/YggA</fullName>
    </submittedName>
</protein>
<dbReference type="EMBL" id="AMRM01000004">
    <property type="protein sequence ID" value="EKF20054.1"/>
    <property type="molecule type" value="Genomic_DNA"/>
</dbReference>
<name>K2LQK6_9HYPH</name>
<keyword evidence="4 6" id="KW-1133">Transmembrane helix</keyword>
<evidence type="ECO:0000256" key="1">
    <source>
        <dbReference type="ARBA" id="ARBA00004651"/>
    </source>
</evidence>
<accession>K2LQK6</accession>
<organism evidence="7 8">
    <name type="scientific">Nitratireductor pacificus pht-3B</name>
    <dbReference type="NCBI Taxonomy" id="391937"/>
    <lineage>
        <taxon>Bacteria</taxon>
        <taxon>Pseudomonadati</taxon>
        <taxon>Pseudomonadota</taxon>
        <taxon>Alphaproteobacteria</taxon>
        <taxon>Hyphomicrobiales</taxon>
        <taxon>Phyllobacteriaceae</taxon>
        <taxon>Nitratireductor</taxon>
    </lineage>
</organism>
<evidence type="ECO:0000256" key="4">
    <source>
        <dbReference type="ARBA" id="ARBA00022989"/>
    </source>
</evidence>
<evidence type="ECO:0000313" key="8">
    <source>
        <dbReference type="Proteomes" id="UP000006786"/>
    </source>
</evidence>
<proteinExistence type="predicted"/>
<keyword evidence="2" id="KW-1003">Cell membrane</keyword>
<dbReference type="GO" id="GO:0005886">
    <property type="term" value="C:plasma membrane"/>
    <property type="evidence" value="ECO:0007669"/>
    <property type="project" value="UniProtKB-SubCell"/>
</dbReference>
<keyword evidence="5 6" id="KW-0472">Membrane</keyword>
<dbReference type="PATRIC" id="fig|391937.3.peg.962"/>
<keyword evidence="3 6" id="KW-0812">Transmembrane</keyword>
<feature type="transmembrane region" description="Helical" evidence="6">
    <location>
        <begin position="71"/>
        <end position="88"/>
    </location>
</feature>
<feature type="transmembrane region" description="Helical" evidence="6">
    <location>
        <begin position="6"/>
        <end position="28"/>
    </location>
</feature>
<evidence type="ECO:0000256" key="5">
    <source>
        <dbReference type="ARBA" id="ARBA00023136"/>
    </source>
</evidence>
<evidence type="ECO:0000256" key="3">
    <source>
        <dbReference type="ARBA" id="ARBA00022692"/>
    </source>
</evidence>
<evidence type="ECO:0000256" key="2">
    <source>
        <dbReference type="ARBA" id="ARBA00022475"/>
    </source>
</evidence>
<dbReference type="InterPro" id="IPR001123">
    <property type="entry name" value="LeuE-type"/>
</dbReference>
<evidence type="ECO:0000256" key="6">
    <source>
        <dbReference type="SAM" id="Phobius"/>
    </source>
</evidence>
<comment type="subcellular location">
    <subcellularLocation>
        <location evidence="1">Cell membrane</location>
        <topology evidence="1">Multi-pass membrane protein</topology>
    </subcellularLocation>
</comment>
<dbReference type="OrthoDB" id="9804822at2"/>
<dbReference type="AlphaFoldDB" id="K2LQK6"/>
<dbReference type="Proteomes" id="UP000006786">
    <property type="component" value="Unassembled WGS sequence"/>
</dbReference>
<dbReference type="RefSeq" id="WP_008594760.1">
    <property type="nucleotide sequence ID" value="NZ_AMRM01000004.1"/>
</dbReference>
<feature type="transmembrane region" description="Helical" evidence="6">
    <location>
        <begin position="184"/>
        <end position="201"/>
    </location>
</feature>